<dbReference type="PROSITE" id="PS50111">
    <property type="entry name" value="CHEMOTAXIS_TRANSDUC_2"/>
    <property type="match status" value="1"/>
</dbReference>
<evidence type="ECO:0000313" key="7">
    <source>
        <dbReference type="EMBL" id="BCZ46355.1"/>
    </source>
</evidence>
<dbReference type="Gene3D" id="1.10.287.950">
    <property type="entry name" value="Methyl-accepting chemotaxis protein"/>
    <property type="match status" value="1"/>
</dbReference>
<keyword evidence="4" id="KW-0472">Membrane</keyword>
<evidence type="ECO:0000256" key="3">
    <source>
        <dbReference type="PROSITE-ProRule" id="PRU00284"/>
    </source>
</evidence>
<dbReference type="CDD" id="cd06225">
    <property type="entry name" value="HAMP"/>
    <property type="match status" value="1"/>
</dbReference>
<evidence type="ECO:0000256" key="4">
    <source>
        <dbReference type="SAM" id="Phobius"/>
    </source>
</evidence>
<dbReference type="RefSeq" id="WP_224037849.1">
    <property type="nucleotide sequence ID" value="NZ_AP024849.1"/>
</dbReference>
<evidence type="ECO:0000313" key="8">
    <source>
        <dbReference type="Proteomes" id="UP000824633"/>
    </source>
</evidence>
<dbReference type="PANTHER" id="PTHR32089:SF112">
    <property type="entry name" value="LYSOZYME-LIKE PROTEIN-RELATED"/>
    <property type="match status" value="1"/>
</dbReference>
<feature type="transmembrane region" description="Helical" evidence="4">
    <location>
        <begin position="313"/>
        <end position="332"/>
    </location>
</feature>
<sequence>MKSIRIKIFSAIVICSILISLLIGFVSISNSTNVSETNSREKLTLICQNKTNELNGTISKVEQSVNTLGKIVLDNLDDVNKFSKDAEYVQNYQDRIEAIAKEFGENTDGAMTFYIRFNPQITPPTSGVFYSKSSEKGNFEKLVPTDFSKYDPSDAEHVGWYYIPVNAKKPIWMDPYLNSNINVTMVSYVVPLFKDGKSIGIVGMDIDFKTIQNIVGNTKVYDSGYGFLLNGKYDIMSHPELSMKENLVTTDNGSMKIITDEMSKNSSSDKQFSYTYKGVSKNLSFNNLSNGWIFALTAPVDEILKQSNNLIKIISMFVIIGLILSGLVAFYLGNVISKPIVKITAIIKKAENLDLTYDNDFDHLLKYKDEIGQLSNAFNHMRIEFVALIKQILEKSQDMSSSGEELSATVEELTVKAVNIEKAINNITYDMQETNASSEEISASIQEVDSSINILSSKAMEGSNNAIQSKERATEIQRKGKLSIDETRRLYAEKKQKGLKAIEDGKIVENIKVMADTIANISEETNLLALNAAIEAARAGEQGKGFAVVADEVKKLAEQSALAVASIQDTIVRVQRAFKNLSDNSKEVLTFIYENVDPQLEGIEKIGEEYYHDAEFVTNMSDEIASMSEELAATINQVSEAVQNTAETSQKSSENAETIKDSINETTKAIGQLSQVSQNQAKLAEKLNEMVSRFKV</sequence>
<gene>
    <name evidence="7" type="ORF">psyc5s11_24220</name>
</gene>
<evidence type="ECO:0000259" key="5">
    <source>
        <dbReference type="PROSITE" id="PS50111"/>
    </source>
</evidence>
<accession>A0ABM7T381</accession>
<dbReference type="SUPFAM" id="SSF58104">
    <property type="entry name" value="Methyl-accepting chemotaxis protein (MCP) signaling domain"/>
    <property type="match status" value="1"/>
</dbReference>
<keyword evidence="4" id="KW-0812">Transmembrane</keyword>
<dbReference type="Proteomes" id="UP000824633">
    <property type="component" value="Chromosome"/>
</dbReference>
<keyword evidence="4" id="KW-1133">Transmembrane helix</keyword>
<reference evidence="8" key="1">
    <citation type="submission" date="2021-07" db="EMBL/GenBank/DDBJ databases">
        <title>Complete genome sequencing of a Clostridium isolate.</title>
        <authorList>
            <person name="Ueki A."/>
            <person name="Tonouchi A."/>
        </authorList>
    </citation>
    <scope>NUCLEOTIDE SEQUENCE [LARGE SCALE GENOMIC DNA]</scope>
    <source>
        <strain evidence="8">C5S11</strain>
    </source>
</reference>
<feature type="domain" description="HAMP" evidence="6">
    <location>
        <begin position="334"/>
        <end position="390"/>
    </location>
</feature>
<dbReference type="SMART" id="SM00283">
    <property type="entry name" value="MA"/>
    <property type="match status" value="1"/>
</dbReference>
<dbReference type="EMBL" id="AP024849">
    <property type="protein sequence ID" value="BCZ46355.1"/>
    <property type="molecule type" value="Genomic_DNA"/>
</dbReference>
<name>A0ABM7T381_9CLOT</name>
<evidence type="ECO:0000259" key="6">
    <source>
        <dbReference type="PROSITE" id="PS50885"/>
    </source>
</evidence>
<dbReference type="CDD" id="cd12913">
    <property type="entry name" value="PDC1_MCP_like"/>
    <property type="match status" value="1"/>
</dbReference>
<protein>
    <submittedName>
        <fullName evidence="7">Methyl-accepting chemotaxis protein</fullName>
    </submittedName>
</protein>
<evidence type="ECO:0000256" key="1">
    <source>
        <dbReference type="ARBA" id="ARBA00023224"/>
    </source>
</evidence>
<proteinExistence type="inferred from homology"/>
<dbReference type="PANTHER" id="PTHR32089">
    <property type="entry name" value="METHYL-ACCEPTING CHEMOTAXIS PROTEIN MCPB"/>
    <property type="match status" value="1"/>
</dbReference>
<dbReference type="InterPro" id="IPR003660">
    <property type="entry name" value="HAMP_dom"/>
</dbReference>
<evidence type="ECO:0000256" key="2">
    <source>
        <dbReference type="ARBA" id="ARBA00029447"/>
    </source>
</evidence>
<organism evidence="7 8">
    <name type="scientific">Clostridium gelidum</name>
    <dbReference type="NCBI Taxonomy" id="704125"/>
    <lineage>
        <taxon>Bacteria</taxon>
        <taxon>Bacillati</taxon>
        <taxon>Bacillota</taxon>
        <taxon>Clostridia</taxon>
        <taxon>Eubacteriales</taxon>
        <taxon>Clostridiaceae</taxon>
        <taxon>Clostridium</taxon>
    </lineage>
</organism>
<keyword evidence="1 3" id="KW-0807">Transducer</keyword>
<dbReference type="CDD" id="cd12912">
    <property type="entry name" value="PDC2_MCP_like"/>
    <property type="match status" value="1"/>
</dbReference>
<dbReference type="Pfam" id="PF00672">
    <property type="entry name" value="HAMP"/>
    <property type="match status" value="1"/>
</dbReference>
<dbReference type="Pfam" id="PF00015">
    <property type="entry name" value="MCPsignal"/>
    <property type="match status" value="1"/>
</dbReference>
<dbReference type="InterPro" id="IPR004089">
    <property type="entry name" value="MCPsignal_dom"/>
</dbReference>
<dbReference type="PROSITE" id="PS50885">
    <property type="entry name" value="HAMP"/>
    <property type="match status" value="1"/>
</dbReference>
<dbReference type="Pfam" id="PF22673">
    <property type="entry name" value="MCP-like_PDC_1"/>
    <property type="match status" value="1"/>
</dbReference>
<keyword evidence="8" id="KW-1185">Reference proteome</keyword>
<feature type="domain" description="Methyl-accepting transducer" evidence="5">
    <location>
        <begin position="409"/>
        <end position="660"/>
    </location>
</feature>
<dbReference type="Gene3D" id="3.30.450.20">
    <property type="entry name" value="PAS domain"/>
    <property type="match status" value="1"/>
</dbReference>
<comment type="similarity">
    <text evidence="2">Belongs to the methyl-accepting chemotaxis (MCP) protein family.</text>
</comment>